<sequence>MAAANEGRSTARALSNLPTPTTLQPPLPFSPHSLPRQHWTLHRRLVLFVSVGVFSGSGKLSVTYKIVN</sequence>
<proteinExistence type="predicted"/>
<evidence type="ECO:0000313" key="3">
    <source>
        <dbReference type="EMBL" id="CAH2063592.1"/>
    </source>
</evidence>
<organism evidence="3 4">
    <name type="scientific">Iphiclides podalirius</name>
    <name type="common">scarce swallowtail</name>
    <dbReference type="NCBI Taxonomy" id="110791"/>
    <lineage>
        <taxon>Eukaryota</taxon>
        <taxon>Metazoa</taxon>
        <taxon>Ecdysozoa</taxon>
        <taxon>Arthropoda</taxon>
        <taxon>Hexapoda</taxon>
        <taxon>Insecta</taxon>
        <taxon>Pterygota</taxon>
        <taxon>Neoptera</taxon>
        <taxon>Endopterygota</taxon>
        <taxon>Lepidoptera</taxon>
        <taxon>Glossata</taxon>
        <taxon>Ditrysia</taxon>
        <taxon>Papilionoidea</taxon>
        <taxon>Papilionidae</taxon>
        <taxon>Papilioninae</taxon>
        <taxon>Iphiclides</taxon>
    </lineage>
</organism>
<keyword evidence="2" id="KW-1133">Transmembrane helix</keyword>
<feature type="transmembrane region" description="Helical" evidence="2">
    <location>
        <begin position="45"/>
        <end position="67"/>
    </location>
</feature>
<keyword evidence="2" id="KW-0812">Transmembrane</keyword>
<keyword evidence="2" id="KW-0472">Membrane</keyword>
<dbReference type="Proteomes" id="UP000837857">
    <property type="component" value="Chromosome 3"/>
</dbReference>
<reference evidence="3" key="1">
    <citation type="submission" date="2022-03" db="EMBL/GenBank/DDBJ databases">
        <authorList>
            <person name="Martin H S."/>
        </authorList>
    </citation>
    <scope>NUCLEOTIDE SEQUENCE</scope>
</reference>
<feature type="non-terminal residue" evidence="3">
    <location>
        <position position="68"/>
    </location>
</feature>
<keyword evidence="4" id="KW-1185">Reference proteome</keyword>
<accession>A0ABN8IQ91</accession>
<feature type="region of interest" description="Disordered" evidence="1">
    <location>
        <begin position="1"/>
        <end position="29"/>
    </location>
</feature>
<gene>
    <name evidence="3" type="ORF">IPOD504_LOCUS12588</name>
</gene>
<evidence type="ECO:0000256" key="1">
    <source>
        <dbReference type="SAM" id="MobiDB-lite"/>
    </source>
</evidence>
<evidence type="ECO:0000256" key="2">
    <source>
        <dbReference type="SAM" id="Phobius"/>
    </source>
</evidence>
<protein>
    <submittedName>
        <fullName evidence="3">Uncharacterized protein</fullName>
    </submittedName>
</protein>
<dbReference type="EMBL" id="OW152815">
    <property type="protein sequence ID" value="CAH2063592.1"/>
    <property type="molecule type" value="Genomic_DNA"/>
</dbReference>
<name>A0ABN8IQ91_9NEOP</name>
<evidence type="ECO:0000313" key="4">
    <source>
        <dbReference type="Proteomes" id="UP000837857"/>
    </source>
</evidence>